<dbReference type="SUPFAM" id="SSF48208">
    <property type="entry name" value="Six-hairpin glycosidases"/>
    <property type="match status" value="1"/>
</dbReference>
<dbReference type="InterPro" id="IPR012878">
    <property type="entry name" value="Beta-AFase-like_GH127_cat"/>
</dbReference>
<name>A0ABW1A0W5_9ACTN</name>
<reference evidence="6" key="1">
    <citation type="journal article" date="2019" name="Int. J. Syst. Evol. Microbiol.">
        <title>The Global Catalogue of Microorganisms (GCM) 10K type strain sequencing project: providing services to taxonomists for standard genome sequencing and annotation.</title>
        <authorList>
            <consortium name="The Broad Institute Genomics Platform"/>
            <consortium name="The Broad Institute Genome Sequencing Center for Infectious Disease"/>
            <person name="Wu L."/>
            <person name="Ma J."/>
        </authorList>
    </citation>
    <scope>NUCLEOTIDE SEQUENCE [LARGE SCALE GENOMIC DNA]</scope>
    <source>
        <strain evidence="6">KCTC 42087</strain>
    </source>
</reference>
<dbReference type="SUPFAM" id="SSF49899">
    <property type="entry name" value="Concanavalin A-like lectins/glucanases"/>
    <property type="match status" value="1"/>
</dbReference>
<dbReference type="InterPro" id="IPR049046">
    <property type="entry name" value="Beta-AFase-like_GH127_middle"/>
</dbReference>
<dbReference type="EMBL" id="JBHSON010000025">
    <property type="protein sequence ID" value="MFC5747849.1"/>
    <property type="molecule type" value="Genomic_DNA"/>
</dbReference>
<evidence type="ECO:0000256" key="1">
    <source>
        <dbReference type="ARBA" id="ARBA00022729"/>
    </source>
</evidence>
<evidence type="ECO:0000313" key="6">
    <source>
        <dbReference type="Proteomes" id="UP001596074"/>
    </source>
</evidence>
<dbReference type="RefSeq" id="WP_378283467.1">
    <property type="nucleotide sequence ID" value="NZ_JBHSON010000025.1"/>
</dbReference>
<dbReference type="PROSITE" id="PS51318">
    <property type="entry name" value="TAT"/>
    <property type="match status" value="1"/>
</dbReference>
<dbReference type="Gene3D" id="2.60.120.200">
    <property type="match status" value="1"/>
</dbReference>
<feature type="domain" description="LamG-like jellyroll fold" evidence="4">
    <location>
        <begin position="700"/>
        <end position="840"/>
    </location>
</feature>
<dbReference type="InterPro" id="IPR008928">
    <property type="entry name" value="6-hairpin_glycosidase_sf"/>
</dbReference>
<keyword evidence="6" id="KW-1185">Reference proteome</keyword>
<dbReference type="InterPro" id="IPR006311">
    <property type="entry name" value="TAT_signal"/>
</dbReference>
<evidence type="ECO:0000313" key="5">
    <source>
        <dbReference type="EMBL" id="MFC5747849.1"/>
    </source>
</evidence>
<dbReference type="Proteomes" id="UP001596074">
    <property type="component" value="Unassembled WGS sequence"/>
</dbReference>
<dbReference type="Pfam" id="PF20736">
    <property type="entry name" value="Glyco_hydro127M"/>
    <property type="match status" value="1"/>
</dbReference>
<accession>A0ABW1A0W5</accession>
<proteinExistence type="predicted"/>
<organism evidence="5 6">
    <name type="scientific">Actinomadura rugatobispora</name>
    <dbReference type="NCBI Taxonomy" id="1994"/>
    <lineage>
        <taxon>Bacteria</taxon>
        <taxon>Bacillati</taxon>
        <taxon>Actinomycetota</taxon>
        <taxon>Actinomycetes</taxon>
        <taxon>Streptosporangiales</taxon>
        <taxon>Thermomonosporaceae</taxon>
        <taxon>Actinomadura</taxon>
    </lineage>
</organism>
<evidence type="ECO:0000256" key="2">
    <source>
        <dbReference type="ARBA" id="ARBA00023157"/>
    </source>
</evidence>
<dbReference type="Pfam" id="PF07944">
    <property type="entry name" value="Beta-AFase-like_GH127_cat"/>
    <property type="match status" value="1"/>
</dbReference>
<feature type="region of interest" description="Disordered" evidence="3">
    <location>
        <begin position="850"/>
        <end position="882"/>
    </location>
</feature>
<sequence length="882" mass="95044">MSGAGQVSRRAFIGTAGATATAVGIGVPAARPASAADTAAGAVTARVSPFPLSAVTLLDGPFRDNMLRTCAYLKFIDADRLLHTFRLNVGLPSSAEPCGGWEAPNVLLRGHTTGHLLTALAQAHANTGDDAYSAKARHLVAELAKCQAASPGAGFTRGYLSAFGEETFDQLEAGAKPWAPYYTIHKIMAGLLDQYRLSGNRQALDVVKGMAGWADARTSKLSRERMQGLLRVEFGGMNDVLAELHMVTGDPAHLATARRFDHDELYVPLAERRDALDGEHANTQIPKVVGAVREYEATGERRYRDIAAFFWDTVVHDHTYVIGGNSNQEFFGPPRELVSRLSEDTCENCNTYNMLKLTRLLFFHDPGSAEYMDYYEWALLNQMLGEQDPRSAHGFVTYYTGLFPGSERKPKGGLGAAPGSYSGDYDNFSCDHGTGLETHTKFADSVYFRSRNALYVNLFVPSEVHWAERGVRVRQETGYPHAETTRLTITEGGGRFAVKIRIPGWLDARGRRARIRVNGRAVPGLGNDARPGAYATIERHWRPGDTIELAMPMEPVWRKAPDNPHVQAVTHGPVVLAGAYGDRDLNTFPAIDPRSLAPVRGEPLRYTARADGADVTLMPFAEVHHQRYNVYWATPAPRHRPGLVAHYPLDEGRGTTAADATGAWPAARLTGPAAWSDGTLSLDGTGGHAVLPPGLLAGLDALTVALWVRLETVTNNVRVFDLGFNRQTFFYVNARTGSGRARFSMKLGGMEGEDFADAPAALPTGAWTHVAVAVTAEGGGSAVLYVDGAEAGRKNGLIMSPLALGATSNNFVGRSQDTRHPFMHGQAADFRLYNHALPAADIRSGARNVGEAVAGGSGGSSPQRGSDVGALHQRGRPSWGPA</sequence>
<evidence type="ECO:0000256" key="3">
    <source>
        <dbReference type="SAM" id="MobiDB-lite"/>
    </source>
</evidence>
<feature type="non-terminal residue" evidence="5">
    <location>
        <position position="882"/>
    </location>
</feature>
<dbReference type="PANTHER" id="PTHR31151:SF0">
    <property type="entry name" value="PROLINE-TRNA LIGASE (DUF1680)"/>
    <property type="match status" value="1"/>
</dbReference>
<keyword evidence="2" id="KW-1015">Disulfide bond</keyword>
<gene>
    <name evidence="5" type="ORF">ACFPZN_19655</name>
</gene>
<comment type="caution">
    <text evidence="5">The sequence shown here is derived from an EMBL/GenBank/DDBJ whole genome shotgun (WGS) entry which is preliminary data.</text>
</comment>
<dbReference type="InterPro" id="IPR006558">
    <property type="entry name" value="LamG-like"/>
</dbReference>
<evidence type="ECO:0000259" key="4">
    <source>
        <dbReference type="SMART" id="SM00560"/>
    </source>
</evidence>
<dbReference type="InterPro" id="IPR013320">
    <property type="entry name" value="ConA-like_dom_sf"/>
</dbReference>
<dbReference type="Pfam" id="PF13385">
    <property type="entry name" value="Laminin_G_3"/>
    <property type="match status" value="1"/>
</dbReference>
<keyword evidence="1" id="KW-0732">Signal</keyword>
<protein>
    <submittedName>
        <fullName evidence="5">Beta-L-arabinofuranosidase domain-containing protein</fullName>
    </submittedName>
</protein>
<dbReference type="PANTHER" id="PTHR31151">
    <property type="entry name" value="PROLINE-TRNA LIGASE (DUF1680)"/>
    <property type="match status" value="1"/>
</dbReference>
<dbReference type="SMART" id="SM00560">
    <property type="entry name" value="LamGL"/>
    <property type="match status" value="1"/>
</dbReference>